<feature type="compositionally biased region" description="Low complexity" evidence="1">
    <location>
        <begin position="250"/>
        <end position="261"/>
    </location>
</feature>
<feature type="compositionally biased region" description="Polar residues" evidence="1">
    <location>
        <begin position="320"/>
        <end position="329"/>
    </location>
</feature>
<comment type="caution">
    <text evidence="2">The sequence shown here is derived from an EMBL/GenBank/DDBJ whole genome shotgun (WGS) entry which is preliminary data.</text>
</comment>
<evidence type="ECO:0000313" key="3">
    <source>
        <dbReference type="Proteomes" id="UP000186817"/>
    </source>
</evidence>
<dbReference type="OrthoDB" id="434728at2759"/>
<feature type="compositionally biased region" description="Basic and acidic residues" evidence="1">
    <location>
        <begin position="302"/>
        <end position="317"/>
    </location>
</feature>
<evidence type="ECO:0000256" key="1">
    <source>
        <dbReference type="SAM" id="MobiDB-lite"/>
    </source>
</evidence>
<organism evidence="2 3">
    <name type="scientific">Symbiodinium microadriaticum</name>
    <name type="common">Dinoflagellate</name>
    <name type="synonym">Zooxanthella microadriatica</name>
    <dbReference type="NCBI Taxonomy" id="2951"/>
    <lineage>
        <taxon>Eukaryota</taxon>
        <taxon>Sar</taxon>
        <taxon>Alveolata</taxon>
        <taxon>Dinophyceae</taxon>
        <taxon>Suessiales</taxon>
        <taxon>Symbiodiniaceae</taxon>
        <taxon>Symbiodinium</taxon>
    </lineage>
</organism>
<sequence>MEHSKSAPALPRLSNSQVPPAVLAARARGARGEAARRQQFLSGLINEDLQKLTHWHGMRPAHEQKRFLRYWLDVAARAFPLPTFSHPHLTEPAVEGNRFVLIAYVIGQYESLRRQHVEELLSYGFSVPGRVASADDVEVERCMGAPPALTGSALRQVTATQCALPSSCCYFHATWGEEYCNCQFHGHGCFPQRYSETDMSNVVVDLVSDEEEVDDMPSTPEGSLDSLYKAYDRVSSGKPIQAPKTKPPSEAELAAAAAAAKAAEEEAMQRAAEEDPLAGPPRSPRAAPSEPVAVPNQPIEVFEQKKRQNFRKTRDPTAEDPNTLSNWLEGQSLTSQTTATTATTKRTRFSDLSMTSLATSICSEPPTTFQVDFRPHKRAFALNQNDWKPVNQHEAGALRDGLPNMGLPDCERLQTTFEDQFGSAAATRSQHKKMYEKVRSEHLAKQFFYSVVSLVGRGR</sequence>
<feature type="compositionally biased region" description="Low complexity" evidence="1">
    <location>
        <begin position="284"/>
        <end position="295"/>
    </location>
</feature>
<accession>A0A1Q9DU42</accession>
<dbReference type="OMA" id="VNQHEAG"/>
<feature type="region of interest" description="Disordered" evidence="1">
    <location>
        <begin position="237"/>
        <end position="342"/>
    </location>
</feature>
<dbReference type="Proteomes" id="UP000186817">
    <property type="component" value="Unassembled WGS sequence"/>
</dbReference>
<evidence type="ECO:0000313" key="2">
    <source>
        <dbReference type="EMBL" id="OLP98687.1"/>
    </source>
</evidence>
<feature type="compositionally biased region" description="Basic and acidic residues" evidence="1">
    <location>
        <begin position="262"/>
        <end position="273"/>
    </location>
</feature>
<proteinExistence type="predicted"/>
<feature type="compositionally biased region" description="Low complexity" evidence="1">
    <location>
        <begin position="331"/>
        <end position="342"/>
    </location>
</feature>
<protein>
    <submittedName>
        <fullName evidence="2">Uncharacterized protein</fullName>
    </submittedName>
</protein>
<reference evidence="2 3" key="1">
    <citation type="submission" date="2016-02" db="EMBL/GenBank/DDBJ databases">
        <title>Genome analysis of coral dinoflagellate symbionts highlights evolutionary adaptations to a symbiotic lifestyle.</title>
        <authorList>
            <person name="Aranda M."/>
            <person name="Li Y."/>
            <person name="Liew Y.J."/>
            <person name="Baumgarten S."/>
            <person name="Simakov O."/>
            <person name="Wilson M."/>
            <person name="Piel J."/>
            <person name="Ashoor H."/>
            <person name="Bougouffa S."/>
            <person name="Bajic V.B."/>
            <person name="Ryu T."/>
            <person name="Ravasi T."/>
            <person name="Bayer T."/>
            <person name="Micklem G."/>
            <person name="Kim H."/>
            <person name="Bhak J."/>
            <person name="Lajeunesse T.C."/>
            <person name="Voolstra C.R."/>
        </authorList>
    </citation>
    <scope>NUCLEOTIDE SEQUENCE [LARGE SCALE GENOMIC DNA]</scope>
    <source>
        <strain evidence="2 3">CCMP2467</strain>
    </source>
</reference>
<keyword evidence="3" id="KW-1185">Reference proteome</keyword>
<name>A0A1Q9DU42_SYMMI</name>
<dbReference type="EMBL" id="LSRX01000388">
    <property type="protein sequence ID" value="OLP98687.1"/>
    <property type="molecule type" value="Genomic_DNA"/>
</dbReference>
<dbReference type="AlphaFoldDB" id="A0A1Q9DU42"/>
<gene>
    <name evidence="2" type="ORF">AK812_SmicGene18808</name>
</gene>